<dbReference type="OrthoDB" id="4747870at2"/>
<name>A0A255DLC1_9MYCO</name>
<evidence type="ECO:0000313" key="2">
    <source>
        <dbReference type="EMBL" id="OYN80249.1"/>
    </source>
</evidence>
<proteinExistence type="predicted"/>
<keyword evidence="1" id="KW-0472">Membrane</keyword>
<keyword evidence="1" id="KW-0812">Transmembrane</keyword>
<protein>
    <submittedName>
        <fullName evidence="2">Uncharacterized protein</fullName>
    </submittedName>
</protein>
<sequence>MAVYEVLTIALIVVLGTAATAGIYLGLLNWIGAAYIVRCAACRHLTVSSNRDQPQSCAHCRHPVLMHPVHAVHHPRQFADVRVVSDSLRH</sequence>
<organism evidence="2 3">
    <name type="scientific">Mycolicibacterium sphagni</name>
    <dbReference type="NCBI Taxonomy" id="1786"/>
    <lineage>
        <taxon>Bacteria</taxon>
        <taxon>Bacillati</taxon>
        <taxon>Actinomycetota</taxon>
        <taxon>Actinomycetes</taxon>
        <taxon>Mycobacteriales</taxon>
        <taxon>Mycobacteriaceae</taxon>
        <taxon>Mycolicibacterium</taxon>
    </lineage>
</organism>
<dbReference type="AlphaFoldDB" id="A0A255DLC1"/>
<evidence type="ECO:0000256" key="1">
    <source>
        <dbReference type="SAM" id="Phobius"/>
    </source>
</evidence>
<evidence type="ECO:0000313" key="3">
    <source>
        <dbReference type="Proteomes" id="UP000216063"/>
    </source>
</evidence>
<gene>
    <name evidence="2" type="ORF">CG716_08825</name>
</gene>
<comment type="caution">
    <text evidence="2">The sequence shown here is derived from an EMBL/GenBank/DDBJ whole genome shotgun (WGS) entry which is preliminary data.</text>
</comment>
<dbReference type="EMBL" id="NOZR01000006">
    <property type="protein sequence ID" value="OYN80249.1"/>
    <property type="molecule type" value="Genomic_DNA"/>
</dbReference>
<dbReference type="Proteomes" id="UP000216063">
    <property type="component" value="Unassembled WGS sequence"/>
</dbReference>
<feature type="transmembrane region" description="Helical" evidence="1">
    <location>
        <begin position="6"/>
        <end position="28"/>
    </location>
</feature>
<keyword evidence="1" id="KW-1133">Transmembrane helix</keyword>
<keyword evidence="3" id="KW-1185">Reference proteome</keyword>
<accession>A0A255DLC1</accession>
<dbReference type="RefSeq" id="WP_094478562.1">
    <property type="nucleotide sequence ID" value="NZ_JACKSC010000308.1"/>
</dbReference>
<reference evidence="2 3" key="1">
    <citation type="submission" date="2017-07" db="EMBL/GenBank/DDBJ databases">
        <title>The new phylogeny of genus Mycobacterium.</title>
        <authorList>
            <person name="Tortoli E."/>
            <person name="Trovato A."/>
            <person name="Cirillo D.M."/>
        </authorList>
    </citation>
    <scope>NUCLEOTIDE SEQUENCE [LARGE SCALE GENOMIC DNA]</scope>
    <source>
        <strain evidence="2 3">ATCC 33027</strain>
    </source>
</reference>